<dbReference type="InterPro" id="IPR011029">
    <property type="entry name" value="DEATH-like_dom_sf"/>
</dbReference>
<dbReference type="Proteomes" id="UP000887566">
    <property type="component" value="Unplaced"/>
</dbReference>
<dbReference type="Pfam" id="PF00619">
    <property type="entry name" value="CARD"/>
    <property type="match status" value="1"/>
</dbReference>
<protein>
    <submittedName>
        <fullName evidence="5">CARD domain-containing protein</fullName>
    </submittedName>
</protein>
<organism evidence="4 5">
    <name type="scientific">Plectus sambesii</name>
    <dbReference type="NCBI Taxonomy" id="2011161"/>
    <lineage>
        <taxon>Eukaryota</taxon>
        <taxon>Metazoa</taxon>
        <taxon>Ecdysozoa</taxon>
        <taxon>Nematoda</taxon>
        <taxon>Chromadorea</taxon>
        <taxon>Plectida</taxon>
        <taxon>Plectina</taxon>
        <taxon>Plectoidea</taxon>
        <taxon>Plectidae</taxon>
        <taxon>Plectus</taxon>
    </lineage>
</organism>
<dbReference type="WBParaSite" id="PSAMB.scaffold678size43961.g7843.t1">
    <property type="protein sequence ID" value="PSAMB.scaffold678size43961.g7843.t1"/>
    <property type="gene ID" value="PSAMB.scaffold678size43961.g7843"/>
</dbReference>
<evidence type="ECO:0000256" key="2">
    <source>
        <dbReference type="SAM" id="Phobius"/>
    </source>
</evidence>
<sequence length="473" mass="52960">MKEEHRELIKKCQPRLIETIVKSRCLEVLIDQLEARDQNGHYGLTPSNIIEIRGGHQTNEAAKVRTFLDILTTRGENAFDRFIKAIKDSHEIGLIEILNSELPPDQQIGIERSKSAAAPASAPASAPPDNIETEVETTETQTLLSPSVPDKDLNRTSVEQPSLPLPTSTEKIRTAPKPPPYSHGKSNRPSTSKVQLALTEQYKYANNTTGSPPPVPKKPCTNPSTMLNRGEHSARKENDVRRHNRHDRLWGLAIFFPLLYSSSEFIYFVCNPIKAASRLLDFSSITKAIVNDGKDPFEDNFPQLKKHKSLMIWTTSINACEALLAFIALVIFIRNFCKRRECSDKYWNVSIIIISVVTPMILIIIHILLMVTVFGNSVTREIQILFEHGAVLNKYGFGQLQNDYSCCGVDLITGHSKTNIVDCKEPMPPTCTEVMSSLIVDGLPIIAFSIALPFLIMFSLFALFRRNFSSGEN</sequence>
<accession>A0A914XAT6</accession>
<feature type="transmembrane region" description="Helical" evidence="2">
    <location>
        <begin position="249"/>
        <end position="269"/>
    </location>
</feature>
<feature type="compositionally biased region" description="Basic and acidic residues" evidence="1">
    <location>
        <begin position="229"/>
        <end position="240"/>
    </location>
</feature>
<proteinExistence type="predicted"/>
<feature type="compositionally biased region" description="Low complexity" evidence="1">
    <location>
        <begin position="115"/>
        <end position="128"/>
    </location>
</feature>
<feature type="transmembrane region" description="Helical" evidence="2">
    <location>
        <begin position="310"/>
        <end position="334"/>
    </location>
</feature>
<feature type="transmembrane region" description="Helical" evidence="2">
    <location>
        <begin position="346"/>
        <end position="369"/>
    </location>
</feature>
<keyword evidence="2" id="KW-1133">Transmembrane helix</keyword>
<reference evidence="5" key="1">
    <citation type="submission" date="2022-11" db="UniProtKB">
        <authorList>
            <consortium name="WormBaseParasite"/>
        </authorList>
    </citation>
    <scope>IDENTIFICATION</scope>
</reference>
<evidence type="ECO:0000313" key="4">
    <source>
        <dbReference type="Proteomes" id="UP000887566"/>
    </source>
</evidence>
<dbReference type="InterPro" id="IPR001315">
    <property type="entry name" value="CARD"/>
</dbReference>
<dbReference type="CDD" id="cd01671">
    <property type="entry name" value="CARD"/>
    <property type="match status" value="1"/>
</dbReference>
<feature type="compositionally biased region" description="Polar residues" evidence="1">
    <location>
        <begin position="155"/>
        <end position="169"/>
    </location>
</feature>
<dbReference type="GO" id="GO:0042981">
    <property type="term" value="P:regulation of apoptotic process"/>
    <property type="evidence" value="ECO:0007669"/>
    <property type="project" value="InterPro"/>
</dbReference>
<evidence type="ECO:0000259" key="3">
    <source>
        <dbReference type="PROSITE" id="PS50209"/>
    </source>
</evidence>
<keyword evidence="2" id="KW-0472">Membrane</keyword>
<feature type="region of interest" description="Disordered" evidence="1">
    <location>
        <begin position="112"/>
        <end position="193"/>
    </location>
</feature>
<name>A0A914XAT6_9BILA</name>
<dbReference type="PROSITE" id="PS50209">
    <property type="entry name" value="CARD"/>
    <property type="match status" value="1"/>
</dbReference>
<evidence type="ECO:0000256" key="1">
    <source>
        <dbReference type="SAM" id="MobiDB-lite"/>
    </source>
</evidence>
<keyword evidence="4" id="KW-1185">Reference proteome</keyword>
<feature type="domain" description="CARD" evidence="3">
    <location>
        <begin position="1"/>
        <end position="101"/>
    </location>
</feature>
<dbReference type="Gene3D" id="1.10.533.10">
    <property type="entry name" value="Death Domain, Fas"/>
    <property type="match status" value="1"/>
</dbReference>
<dbReference type="AlphaFoldDB" id="A0A914XAT6"/>
<feature type="region of interest" description="Disordered" evidence="1">
    <location>
        <begin position="205"/>
        <end position="240"/>
    </location>
</feature>
<keyword evidence="2" id="KW-0812">Transmembrane</keyword>
<dbReference type="SUPFAM" id="SSF47986">
    <property type="entry name" value="DEATH domain"/>
    <property type="match status" value="1"/>
</dbReference>
<feature type="transmembrane region" description="Helical" evidence="2">
    <location>
        <begin position="445"/>
        <end position="464"/>
    </location>
</feature>
<evidence type="ECO:0000313" key="5">
    <source>
        <dbReference type="WBParaSite" id="PSAMB.scaffold678size43961.g7843.t1"/>
    </source>
</evidence>